<dbReference type="AlphaFoldDB" id="A0A3B3S575"/>
<dbReference type="GeneTree" id="ENSGT00530000063168"/>
<dbReference type="PANTHER" id="PTHR15976">
    <property type="entry name" value="CONSTITUTIVE COACTIVATOR OF PEROXISOME PROLIFERATOR-ACTIVATED RECEPTOR GAMMA"/>
    <property type="match status" value="1"/>
</dbReference>
<name>A0A3B3S575_9TELE</name>
<dbReference type="Ensembl" id="ENSPKIT00000005895.1">
    <property type="protein sequence ID" value="ENSPKIP00000025171.1"/>
    <property type="gene ID" value="ENSPKIG00000008128.1"/>
</dbReference>
<comment type="similarity">
    <text evidence="1">Belongs to the constitutive coactivator of PPAR-gamma family.</text>
</comment>
<evidence type="ECO:0000256" key="1">
    <source>
        <dbReference type="ARBA" id="ARBA00009495"/>
    </source>
</evidence>
<organism evidence="2 3">
    <name type="scientific">Paramormyrops kingsleyae</name>
    <dbReference type="NCBI Taxonomy" id="1676925"/>
    <lineage>
        <taxon>Eukaryota</taxon>
        <taxon>Metazoa</taxon>
        <taxon>Chordata</taxon>
        <taxon>Craniata</taxon>
        <taxon>Vertebrata</taxon>
        <taxon>Euteleostomi</taxon>
        <taxon>Actinopterygii</taxon>
        <taxon>Neopterygii</taxon>
        <taxon>Teleostei</taxon>
        <taxon>Osteoglossocephala</taxon>
        <taxon>Osteoglossomorpha</taxon>
        <taxon>Osteoglossiformes</taxon>
        <taxon>Mormyridae</taxon>
        <taxon>Paramormyrops</taxon>
    </lineage>
</organism>
<protein>
    <submittedName>
        <fullName evidence="2">Family with sequence similarity 120 member B</fullName>
    </submittedName>
</protein>
<dbReference type="SUPFAM" id="SSF88723">
    <property type="entry name" value="PIN domain-like"/>
    <property type="match status" value="1"/>
</dbReference>
<evidence type="ECO:0000313" key="2">
    <source>
        <dbReference type="Ensembl" id="ENSPKIP00000025171.1"/>
    </source>
</evidence>
<proteinExistence type="inferred from homology"/>
<dbReference type="Proteomes" id="UP000261540">
    <property type="component" value="Unplaced"/>
</dbReference>
<sequence length="374" mass="41436">GATRGLRHYCCNDTMSGQMQVGLREIASWQQQACPGSWPSLVADCMFCLQLWYCCLAWVQSGQWHKSLHCLCDFVGAFSQIGIHLVSFFDGVVGLSKEVAALFCYLRLQERQPDRSAMPCLPSALTMFSCFHLKCQETWSMMHEADYEIADYACQHGCMSILGQDTDFLIFDNPMSTVMFSRERRSCIMPEIEAPCHQGNKVFSMVFFIREHRPSEGMSGGVTLLPVSEEKQALLEKGVHACLLPGQWYAGADILEVARENHMEAKCFIVYGILHDGLVECSNSLEDVGTLLPSKGLKYRPARSIYGLPMPTPPGKVPLFGNATPAPSLQSDGLTPPPTTQVSLLCLEDVNTYLSQAVCLGFKSDGELSRIMVS</sequence>
<reference evidence="2" key="1">
    <citation type="submission" date="2025-08" db="UniProtKB">
        <authorList>
            <consortium name="Ensembl"/>
        </authorList>
    </citation>
    <scope>IDENTIFICATION</scope>
</reference>
<keyword evidence="3" id="KW-1185">Reference proteome</keyword>
<dbReference type="InterPro" id="IPR026784">
    <property type="entry name" value="Coact_PPARg"/>
</dbReference>
<dbReference type="InterPro" id="IPR029060">
    <property type="entry name" value="PIN-like_dom_sf"/>
</dbReference>
<dbReference type="GO" id="GO:0005634">
    <property type="term" value="C:nucleus"/>
    <property type="evidence" value="ECO:0007669"/>
    <property type="project" value="TreeGrafter"/>
</dbReference>
<evidence type="ECO:0000313" key="3">
    <source>
        <dbReference type="Proteomes" id="UP000261540"/>
    </source>
</evidence>
<reference evidence="2" key="2">
    <citation type="submission" date="2025-09" db="UniProtKB">
        <authorList>
            <consortium name="Ensembl"/>
        </authorList>
    </citation>
    <scope>IDENTIFICATION</scope>
</reference>
<dbReference type="STRING" id="1676925.ENSPKIP00000025171"/>
<dbReference type="PANTHER" id="PTHR15976:SF17">
    <property type="entry name" value="CONSTITUTIVE COACTIVATOR OF PEROXISOME PROLIFERATOR-ACTIVATED RECEPTOR GAMMA"/>
    <property type="match status" value="1"/>
</dbReference>
<accession>A0A3B3S575</accession>